<accession>A0A0V8JIP9</accession>
<gene>
    <name evidence="6" type="ORF">AS180_17055</name>
</gene>
<feature type="domain" description="Fe/B12 periplasmic-binding" evidence="5">
    <location>
        <begin position="59"/>
        <end position="311"/>
    </location>
</feature>
<dbReference type="PANTHER" id="PTHR30535">
    <property type="entry name" value="VITAMIN B12-BINDING PROTEIN"/>
    <property type="match status" value="1"/>
</dbReference>
<dbReference type="PROSITE" id="PS51257">
    <property type="entry name" value="PROKAR_LIPOPROTEIN"/>
    <property type="match status" value="1"/>
</dbReference>
<dbReference type="InterPro" id="IPR002491">
    <property type="entry name" value="ABC_transptr_periplasmic_BD"/>
</dbReference>
<dbReference type="GO" id="GO:0071281">
    <property type="term" value="P:cellular response to iron ion"/>
    <property type="evidence" value="ECO:0007669"/>
    <property type="project" value="TreeGrafter"/>
</dbReference>
<dbReference type="InterPro" id="IPR050902">
    <property type="entry name" value="ABC_Transporter_SBP"/>
</dbReference>
<dbReference type="FunFam" id="3.40.50.1980:FF:000035">
    <property type="entry name" value="Iron ABC transporter substrate-binding protein"/>
    <property type="match status" value="1"/>
</dbReference>
<comment type="similarity">
    <text evidence="1">Belongs to the bacterial solute-binding protein 8 family.</text>
</comment>
<dbReference type="PANTHER" id="PTHR30535:SF34">
    <property type="entry name" value="MOLYBDATE-BINDING PROTEIN MOLA"/>
    <property type="match status" value="1"/>
</dbReference>
<dbReference type="RefSeq" id="WP_025907698.1">
    <property type="nucleotide sequence ID" value="NZ_KQ758684.1"/>
</dbReference>
<evidence type="ECO:0000256" key="3">
    <source>
        <dbReference type="SAM" id="Coils"/>
    </source>
</evidence>
<sequence length="313" mass="34444">MKKWLLSVIVAMFLVVLAACGATDEGSKQTEQTKQSKEQAVTVKDARGEEVTVEQAPKKIVSLMPSNTEILYELGLEKELIGVTSNDDYPASVKEKEQVGDMNINAEKVIALNPDLVLAHGSSIGMSDEVFKQIESAGIPLFVVNDATDFNTVYETIGNIGKLTNKTDEANKTVKEMKAAVSEIEEKAKEIKDEDRKKVWVEVSPAPEIYTTGKGTFMDEMIKIIGAENVAGNEEGWVKLSEEKVVELNPDTIVTTYDGDANEIKNRPAWSDITAVKENQIVNVDSNKTNRPGPRIVEGLEEFAKAVYPEVYN</sequence>
<protein>
    <submittedName>
        <fullName evidence="6">Iron ABC transporter substrate-binding protein</fullName>
    </submittedName>
</protein>
<dbReference type="SUPFAM" id="SSF53807">
    <property type="entry name" value="Helical backbone' metal receptor"/>
    <property type="match status" value="1"/>
</dbReference>
<evidence type="ECO:0000259" key="5">
    <source>
        <dbReference type="PROSITE" id="PS50983"/>
    </source>
</evidence>
<feature type="signal peptide" evidence="4">
    <location>
        <begin position="1"/>
        <end position="18"/>
    </location>
</feature>
<dbReference type="EMBL" id="LNQP01000069">
    <property type="protein sequence ID" value="KSU86733.1"/>
    <property type="molecule type" value="Genomic_DNA"/>
</dbReference>
<reference evidence="6 7" key="1">
    <citation type="submission" date="2015-11" db="EMBL/GenBank/DDBJ databases">
        <title>Bacillus caseinolyticus sp nov.</title>
        <authorList>
            <person name="Dastager S.G."/>
            <person name="Mawlankar R."/>
        </authorList>
    </citation>
    <scope>NUCLEOTIDE SEQUENCE [LARGE SCALE GENOMIC DNA]</scope>
    <source>
        <strain evidence="6 7">SGD-V-76</strain>
    </source>
</reference>
<evidence type="ECO:0000256" key="1">
    <source>
        <dbReference type="ARBA" id="ARBA00008814"/>
    </source>
</evidence>
<evidence type="ECO:0000313" key="6">
    <source>
        <dbReference type="EMBL" id="KSU86733.1"/>
    </source>
</evidence>
<name>A0A0V8JIP9_9BACI</name>
<dbReference type="Proteomes" id="UP000053681">
    <property type="component" value="Unassembled WGS sequence"/>
</dbReference>
<dbReference type="NCBIfam" id="NF038402">
    <property type="entry name" value="TroA_like"/>
    <property type="match status" value="1"/>
</dbReference>
<dbReference type="AlphaFoldDB" id="A0A0V8JIP9"/>
<keyword evidence="7" id="KW-1185">Reference proteome</keyword>
<keyword evidence="2 4" id="KW-0732">Signal</keyword>
<dbReference type="Pfam" id="PF01497">
    <property type="entry name" value="Peripla_BP_2"/>
    <property type="match status" value="1"/>
</dbReference>
<keyword evidence="3" id="KW-0175">Coiled coil</keyword>
<dbReference type="PROSITE" id="PS50983">
    <property type="entry name" value="FE_B12_PBP"/>
    <property type="match status" value="1"/>
</dbReference>
<feature type="chain" id="PRO_5039317145" evidence="4">
    <location>
        <begin position="19"/>
        <end position="313"/>
    </location>
</feature>
<dbReference type="Gene3D" id="3.40.50.1980">
    <property type="entry name" value="Nitrogenase molybdenum iron protein domain"/>
    <property type="match status" value="2"/>
</dbReference>
<evidence type="ECO:0000313" key="7">
    <source>
        <dbReference type="Proteomes" id="UP000053681"/>
    </source>
</evidence>
<dbReference type="CDD" id="cd01143">
    <property type="entry name" value="YvrC"/>
    <property type="match status" value="1"/>
</dbReference>
<evidence type="ECO:0000256" key="4">
    <source>
        <dbReference type="SAM" id="SignalP"/>
    </source>
</evidence>
<evidence type="ECO:0000256" key="2">
    <source>
        <dbReference type="ARBA" id="ARBA00022729"/>
    </source>
</evidence>
<proteinExistence type="inferred from homology"/>
<dbReference type="InterPro" id="IPR054828">
    <property type="entry name" value="Vit_B12_bind_prot"/>
</dbReference>
<organism evidence="6 7">
    <name type="scientific">Priestia veravalensis</name>
    <dbReference type="NCBI Taxonomy" id="1414648"/>
    <lineage>
        <taxon>Bacteria</taxon>
        <taxon>Bacillati</taxon>
        <taxon>Bacillota</taxon>
        <taxon>Bacilli</taxon>
        <taxon>Bacillales</taxon>
        <taxon>Bacillaceae</taxon>
        <taxon>Priestia</taxon>
    </lineage>
</organism>
<comment type="caution">
    <text evidence="6">The sequence shown here is derived from an EMBL/GenBank/DDBJ whole genome shotgun (WGS) entry which is preliminary data.</text>
</comment>
<feature type="coiled-coil region" evidence="3">
    <location>
        <begin position="160"/>
        <end position="197"/>
    </location>
</feature>